<evidence type="ECO:0000256" key="1">
    <source>
        <dbReference type="SAM" id="Coils"/>
    </source>
</evidence>
<feature type="region of interest" description="Disordered" evidence="2">
    <location>
        <begin position="243"/>
        <end position="267"/>
    </location>
</feature>
<gene>
    <name evidence="3" type="ORF">FJT64_004397</name>
</gene>
<feature type="coiled-coil region" evidence="1">
    <location>
        <begin position="663"/>
        <end position="690"/>
    </location>
</feature>
<evidence type="ECO:0000313" key="3">
    <source>
        <dbReference type="EMBL" id="KAF0298284.1"/>
    </source>
</evidence>
<accession>A0A6A4W3C3</accession>
<feature type="coiled-coil region" evidence="1">
    <location>
        <begin position="505"/>
        <end position="596"/>
    </location>
</feature>
<feature type="compositionally biased region" description="Basic and acidic residues" evidence="2">
    <location>
        <begin position="627"/>
        <end position="639"/>
    </location>
</feature>
<comment type="caution">
    <text evidence="3">The sequence shown here is derived from an EMBL/GenBank/DDBJ whole genome shotgun (WGS) entry which is preliminary data.</text>
</comment>
<keyword evidence="4" id="KW-1185">Reference proteome</keyword>
<dbReference type="Proteomes" id="UP000440578">
    <property type="component" value="Unassembled WGS sequence"/>
</dbReference>
<reference evidence="3 4" key="1">
    <citation type="submission" date="2019-07" db="EMBL/GenBank/DDBJ databases">
        <title>Draft genome assembly of a fouling barnacle, Amphibalanus amphitrite (Darwin, 1854): The first reference genome for Thecostraca.</title>
        <authorList>
            <person name="Kim W."/>
        </authorList>
    </citation>
    <scope>NUCLEOTIDE SEQUENCE [LARGE SCALE GENOMIC DNA]</scope>
    <source>
        <strain evidence="3">SNU_AA5</strain>
        <tissue evidence="3">Soma without cirri and trophi</tissue>
    </source>
</reference>
<feature type="coiled-coil region" evidence="1">
    <location>
        <begin position="284"/>
        <end position="455"/>
    </location>
</feature>
<feature type="coiled-coil region" evidence="1">
    <location>
        <begin position="984"/>
        <end position="1046"/>
    </location>
</feature>
<dbReference type="EMBL" id="VIIS01001440">
    <property type="protein sequence ID" value="KAF0298284.1"/>
    <property type="molecule type" value="Genomic_DNA"/>
</dbReference>
<keyword evidence="1" id="KW-0175">Coiled coil</keyword>
<feature type="coiled-coil region" evidence="1">
    <location>
        <begin position="89"/>
        <end position="130"/>
    </location>
</feature>
<feature type="coiled-coil region" evidence="1">
    <location>
        <begin position="1"/>
        <end position="60"/>
    </location>
</feature>
<feature type="region of interest" description="Disordered" evidence="2">
    <location>
        <begin position="627"/>
        <end position="650"/>
    </location>
</feature>
<feature type="region of interest" description="Disordered" evidence="2">
    <location>
        <begin position="763"/>
        <end position="827"/>
    </location>
</feature>
<organism evidence="3 4">
    <name type="scientific">Amphibalanus amphitrite</name>
    <name type="common">Striped barnacle</name>
    <name type="synonym">Balanus amphitrite</name>
    <dbReference type="NCBI Taxonomy" id="1232801"/>
    <lineage>
        <taxon>Eukaryota</taxon>
        <taxon>Metazoa</taxon>
        <taxon>Ecdysozoa</taxon>
        <taxon>Arthropoda</taxon>
        <taxon>Crustacea</taxon>
        <taxon>Multicrustacea</taxon>
        <taxon>Cirripedia</taxon>
        <taxon>Thoracica</taxon>
        <taxon>Thoracicalcarea</taxon>
        <taxon>Balanomorpha</taxon>
        <taxon>Balanoidea</taxon>
        <taxon>Balanidae</taxon>
        <taxon>Amphibalaninae</taxon>
        <taxon>Amphibalanus</taxon>
    </lineage>
</organism>
<proteinExistence type="predicted"/>
<evidence type="ECO:0000313" key="4">
    <source>
        <dbReference type="Proteomes" id="UP000440578"/>
    </source>
</evidence>
<feature type="compositionally biased region" description="Basic and acidic residues" evidence="2">
    <location>
        <begin position="789"/>
        <end position="818"/>
    </location>
</feature>
<protein>
    <submittedName>
        <fullName evidence="3">Uncharacterized protein</fullName>
    </submittedName>
</protein>
<dbReference type="OrthoDB" id="6354508at2759"/>
<evidence type="ECO:0000256" key="2">
    <source>
        <dbReference type="SAM" id="MobiDB-lite"/>
    </source>
</evidence>
<name>A0A6A4W3C3_AMPAM</name>
<sequence length="1358" mass="150575">MEEVNQRLQEYQEAIQKRDDYISRLSSSLQSTIQQRDQLQQSAHQEAQKLAQEITVLQQQLQQTSAFLRDKDFSGINAAEFVTLKNQELRAARAQGEEERRRRAQLETQLESLQQQLRQAQLGRTALEESFGKERAQLTSRVEMYTSQLSDQSSLNESLSVTQSRVSELTSQLEAAARSLDEVTGSAARTEAQLREKLAEQLTAQLEERFGQQLSQITGELRSSHAAELAALRERHQMELSDLRAEHEARLGQLSSKPPAPPPAGDAAELTELRRCREQNRLLVKSLRVQLATATEQRQAAEQRLVRAEAESAALAQQASVAAAARDALTGQLKAVTEEKRVLQQRLEGVSEERGQLDQRTAEEKTALSERLKTVTDERDELSDQLKASTDERSSLSQQLQTAAEELETLRQQLQLVNQLQADTGAQLAEANQQRDQLCRALAATNQQREELSQQLASRDQLSVQLAALGQQQAQLVEAAGRRRASSPDTQDVLQRQETSLTEQLLAVTQQRDSLTQQRDSLTQQLATAELVELAASQAALRDDRAVAKDASNTAIKLRARVETLTRRLEETERRVSDLEQERTMLQQTHQKYIAETAGQLLAAQAEAEKLRACLLVQSVTSPRKDLGVPLTDRTEDAHSPVPGTGRSAAPSVDCVLEAAEAVRAALAASERQQDELLQLEQRVSSELAELQKGLKSVMEQGADTSAAIVLIDASYEVRLLKSKLAACTSINSALHEQLRVHRRVVTGFQRLLLGDASLTDDDPFAGAASGANTGERSSGKKATQPMKSSEDRGLGDSDRREGDTMRGSDGEAHKTEPAGDGNVLEGGEVPAETALRDEDGDVFTEETLLSDLELLERLVRENGTLRRALLLEKGRGQRLLAVGDRLRGRHQRAEIALAEADRRQVLLVDCVQRQQETIERLQRAVVEGGPAPAAPDLTPLLSECGDSLRARVSAKEEGKDGEACGEEAASQPTATLQAVSERLEAVEEDLTRRKLDLDEANQLLQLRDRELERMRANAQSVSGDCDRLRRSNRDLSNRLRRAADTVRRLHGLKWASERLCRRLQADVARSELVVDLERALWEVESRRQLMEHEQRLYQHFLPSLPTTPDPTDTGKVPQRLYQHFLPSLPTTPDPTDTGKNQQRLYQHFLPSLPTTPDPTDTGKVPQRLYQHDLPSLPTTPDPTDTGKVPQRLYQHFLPSLPTTPDPTDTGKVPQRLYQHFLPSLPTTPDPTDTGKIQQRLYQHFLPSLPTTPDPTDTGGGGSADEANREVWLFPTGQSHSDGTPRLPRLHPISGEAAVAPSDDKIDGCADLFTVVEGKLQTEFHNMVQVSAVGPRLRWWWGHDGLGDRAPCGAGRWG</sequence>